<dbReference type="SMART" id="SM00342">
    <property type="entry name" value="HTH_ARAC"/>
    <property type="match status" value="1"/>
</dbReference>
<dbReference type="GO" id="GO:0043565">
    <property type="term" value="F:sequence-specific DNA binding"/>
    <property type="evidence" value="ECO:0007669"/>
    <property type="project" value="InterPro"/>
</dbReference>
<organism evidence="5 6">
    <name type="scientific">Chitinophaga cymbidii</name>
    <dbReference type="NCBI Taxonomy" id="1096750"/>
    <lineage>
        <taxon>Bacteria</taxon>
        <taxon>Pseudomonadati</taxon>
        <taxon>Bacteroidota</taxon>
        <taxon>Chitinophagia</taxon>
        <taxon>Chitinophagales</taxon>
        <taxon>Chitinophagaceae</taxon>
        <taxon>Chitinophaga</taxon>
    </lineage>
</organism>
<dbReference type="EMBL" id="BKAU01000001">
    <property type="protein sequence ID" value="GEP95797.1"/>
    <property type="molecule type" value="Genomic_DNA"/>
</dbReference>
<keyword evidence="3" id="KW-0804">Transcription</keyword>
<evidence type="ECO:0000256" key="2">
    <source>
        <dbReference type="ARBA" id="ARBA00023125"/>
    </source>
</evidence>
<keyword evidence="6" id="KW-1185">Reference proteome</keyword>
<dbReference type="InterPro" id="IPR018060">
    <property type="entry name" value="HTH_AraC"/>
</dbReference>
<sequence length="302" mass="34644">MFIFGYFRIVINYYKYLPVSAEDQRWGLYVLNAGCNSIGPSEAYPRPGHPSRHHFQWEQGRVLQEFQVIYISRGAGVFESTHCPPVRITEGTVMLLFPGEWHRFRPDEATGWDEWWAGFKGDIPASLREDGFFSPAQPLLHTGLQETILQLLTDIIAHTRSEKPGYQPLVSGVILHLLGYLHAWNRQAELQQEDVQENIVHKAMQIIRANVDRQLSIESLAEELCVSYSWLRKAFRQYTGIAPGQYLLQLKIERAKMLLADPSKSLKVIAAETGFESAFYFSKIFKVKTGVSPDLYRKTHNV</sequence>
<evidence type="ECO:0000256" key="3">
    <source>
        <dbReference type="ARBA" id="ARBA00023163"/>
    </source>
</evidence>
<dbReference type="PANTHER" id="PTHR43280:SF30">
    <property type="entry name" value="MMSAB OPERON REGULATORY PROTEIN"/>
    <property type="match status" value="1"/>
</dbReference>
<proteinExistence type="predicted"/>
<dbReference type="GO" id="GO:0003700">
    <property type="term" value="F:DNA-binding transcription factor activity"/>
    <property type="evidence" value="ECO:0007669"/>
    <property type="project" value="InterPro"/>
</dbReference>
<comment type="caution">
    <text evidence="5">The sequence shown here is derived from an EMBL/GenBank/DDBJ whole genome shotgun (WGS) entry which is preliminary data.</text>
</comment>
<keyword evidence="1" id="KW-0805">Transcription regulation</keyword>
<dbReference type="InterPro" id="IPR009057">
    <property type="entry name" value="Homeodomain-like_sf"/>
</dbReference>
<dbReference type="InterPro" id="IPR037923">
    <property type="entry name" value="HTH-like"/>
</dbReference>
<name>A0A512RJB7_9BACT</name>
<evidence type="ECO:0000313" key="5">
    <source>
        <dbReference type="EMBL" id="GEP95797.1"/>
    </source>
</evidence>
<dbReference type="SUPFAM" id="SSF46689">
    <property type="entry name" value="Homeodomain-like"/>
    <property type="match status" value="2"/>
</dbReference>
<dbReference type="Pfam" id="PF02311">
    <property type="entry name" value="AraC_binding"/>
    <property type="match status" value="1"/>
</dbReference>
<protein>
    <submittedName>
        <fullName evidence="5">Transcriptional regulator</fullName>
    </submittedName>
</protein>
<dbReference type="AlphaFoldDB" id="A0A512RJB7"/>
<keyword evidence="2" id="KW-0238">DNA-binding</keyword>
<evidence type="ECO:0000256" key="1">
    <source>
        <dbReference type="ARBA" id="ARBA00023015"/>
    </source>
</evidence>
<dbReference type="Proteomes" id="UP000321436">
    <property type="component" value="Unassembled WGS sequence"/>
</dbReference>
<dbReference type="InterPro" id="IPR003313">
    <property type="entry name" value="AraC-bd"/>
</dbReference>
<dbReference type="PROSITE" id="PS01124">
    <property type="entry name" value="HTH_ARAC_FAMILY_2"/>
    <property type="match status" value="1"/>
</dbReference>
<gene>
    <name evidence="5" type="ORF">CCY01nite_20570</name>
</gene>
<dbReference type="Pfam" id="PF12833">
    <property type="entry name" value="HTH_18"/>
    <property type="match status" value="1"/>
</dbReference>
<reference evidence="5 6" key="1">
    <citation type="submission" date="2019-07" db="EMBL/GenBank/DDBJ databases">
        <title>Whole genome shotgun sequence of Chitinophaga cymbidii NBRC 109752.</title>
        <authorList>
            <person name="Hosoyama A."/>
            <person name="Uohara A."/>
            <person name="Ohji S."/>
            <person name="Ichikawa N."/>
        </authorList>
    </citation>
    <scope>NUCLEOTIDE SEQUENCE [LARGE SCALE GENOMIC DNA]</scope>
    <source>
        <strain evidence="5 6">NBRC 109752</strain>
    </source>
</reference>
<evidence type="ECO:0000313" key="6">
    <source>
        <dbReference type="Proteomes" id="UP000321436"/>
    </source>
</evidence>
<dbReference type="SUPFAM" id="SSF51215">
    <property type="entry name" value="Regulatory protein AraC"/>
    <property type="match status" value="1"/>
</dbReference>
<feature type="domain" description="HTH araC/xylS-type" evidence="4">
    <location>
        <begin position="201"/>
        <end position="299"/>
    </location>
</feature>
<dbReference type="PANTHER" id="PTHR43280">
    <property type="entry name" value="ARAC-FAMILY TRANSCRIPTIONAL REGULATOR"/>
    <property type="match status" value="1"/>
</dbReference>
<dbReference type="Gene3D" id="1.10.10.60">
    <property type="entry name" value="Homeodomain-like"/>
    <property type="match status" value="2"/>
</dbReference>
<accession>A0A512RJB7</accession>
<evidence type="ECO:0000259" key="4">
    <source>
        <dbReference type="PROSITE" id="PS01124"/>
    </source>
</evidence>